<dbReference type="InterPro" id="IPR024078">
    <property type="entry name" value="LmbE-like_dom_sf"/>
</dbReference>
<dbReference type="Proteomes" id="UP000322244">
    <property type="component" value="Unassembled WGS sequence"/>
</dbReference>
<keyword evidence="1" id="KW-0862">Zinc</keyword>
<evidence type="ECO:0000313" key="3">
    <source>
        <dbReference type="Proteomes" id="UP000322244"/>
    </source>
</evidence>
<name>A0A5A7S5H5_9NOCA</name>
<dbReference type="Pfam" id="PF02585">
    <property type="entry name" value="PIG-L"/>
    <property type="match status" value="1"/>
</dbReference>
<dbReference type="SUPFAM" id="SSF102588">
    <property type="entry name" value="LmbE-like"/>
    <property type="match status" value="1"/>
</dbReference>
<dbReference type="InterPro" id="IPR003737">
    <property type="entry name" value="GlcNAc_PI_deacetylase-related"/>
</dbReference>
<organism evidence="2 3">
    <name type="scientific">Antrihabitans cavernicola</name>
    <dbReference type="NCBI Taxonomy" id="2495913"/>
    <lineage>
        <taxon>Bacteria</taxon>
        <taxon>Bacillati</taxon>
        <taxon>Actinomycetota</taxon>
        <taxon>Actinomycetes</taxon>
        <taxon>Mycobacteriales</taxon>
        <taxon>Nocardiaceae</taxon>
        <taxon>Antrihabitans</taxon>
    </lineage>
</organism>
<reference evidence="2 3" key="1">
    <citation type="submission" date="2019-07" db="EMBL/GenBank/DDBJ databases">
        <title>Rhodococcus cavernicolus sp. nov., isolated from a cave.</title>
        <authorList>
            <person name="Lee S.D."/>
        </authorList>
    </citation>
    <scope>NUCLEOTIDE SEQUENCE [LARGE SCALE GENOMIC DNA]</scope>
    <source>
        <strain evidence="2 3">C1-24</strain>
    </source>
</reference>
<accession>A0A5A7S5H5</accession>
<dbReference type="AlphaFoldDB" id="A0A5A7S5H5"/>
<dbReference type="EMBL" id="VLNY01000024">
    <property type="protein sequence ID" value="KAA0017024.1"/>
    <property type="molecule type" value="Genomic_DNA"/>
</dbReference>
<dbReference type="Gene3D" id="3.40.50.10320">
    <property type="entry name" value="LmbE-like"/>
    <property type="match status" value="1"/>
</dbReference>
<dbReference type="OrthoDB" id="116799at2"/>
<protein>
    <submittedName>
        <fullName evidence="2">PIG-L family deacetylase</fullName>
    </submittedName>
</protein>
<evidence type="ECO:0000313" key="2">
    <source>
        <dbReference type="EMBL" id="KAA0017024.1"/>
    </source>
</evidence>
<keyword evidence="3" id="KW-1185">Reference proteome</keyword>
<evidence type="ECO:0000256" key="1">
    <source>
        <dbReference type="ARBA" id="ARBA00022833"/>
    </source>
</evidence>
<proteinExistence type="predicted"/>
<comment type="caution">
    <text evidence="2">The sequence shown here is derived from an EMBL/GenBank/DDBJ whole genome shotgun (WGS) entry which is preliminary data.</text>
</comment>
<sequence>MVIVDGPGPLYILSPHLDDAVLAVGALIGRRTAARRSVHVISVYSDGPPPTTLRGRRRVFGDYGVRRGEDDRALALLGADRSRMGLRERLFRNPPLARPIQVFRTPSSVAGFGELDTIESGIREVLADPVVTMLAPLGIGNHVDHVEVSVAAMRAAIGTDATDRIAFYEEFYAISERCRRRHPVSATAPFPWPSAPGWSAPRAGLAIEAVSWAARGPASSDFLGLSPTDGDHHTWTAQVVPVGGHEQAKIAAIGQYRSQTAMLGGLNRLAAMIRRSHARRGGELLWHLVPPR</sequence>
<gene>
    <name evidence="2" type="ORF">FOY51_25640</name>
</gene>
<dbReference type="GO" id="GO:0016137">
    <property type="term" value="P:glycoside metabolic process"/>
    <property type="evidence" value="ECO:0007669"/>
    <property type="project" value="UniProtKB-ARBA"/>
</dbReference>